<sequence>MEPTNGSVPWSVKRLPEEASPTSREQKDGAAKSSPSAPVPSTPLIVPDSIQSAPEEPQPEAPPKNNPAKVQTPHNLRTGAARGTRSANHLRFKSCFEWDAIGIEKRKFLEEATSAAGNSNPGH</sequence>
<evidence type="ECO:0000256" key="1">
    <source>
        <dbReference type="SAM" id="MobiDB-lite"/>
    </source>
</evidence>
<protein>
    <submittedName>
        <fullName evidence="2">Uncharacterized protein</fullName>
    </submittedName>
</protein>
<feature type="region of interest" description="Disordered" evidence="1">
    <location>
        <begin position="1"/>
        <end position="88"/>
    </location>
</feature>
<keyword evidence="3" id="KW-1185">Reference proteome</keyword>
<reference evidence="2 3" key="1">
    <citation type="submission" date="2024-07" db="EMBL/GenBank/DDBJ databases">
        <title>Section-level genome sequencing and comparative genomics of Aspergillus sections Usti and Cavernicolus.</title>
        <authorList>
            <consortium name="Lawrence Berkeley National Laboratory"/>
            <person name="Nybo J.L."/>
            <person name="Vesth T.C."/>
            <person name="Theobald S."/>
            <person name="Frisvad J.C."/>
            <person name="Larsen T.O."/>
            <person name="Kjaerboelling I."/>
            <person name="Rothschild-Mancinelli K."/>
            <person name="Lyhne E.K."/>
            <person name="Kogle M.E."/>
            <person name="Barry K."/>
            <person name="Clum A."/>
            <person name="Na H."/>
            <person name="Ledsgaard L."/>
            <person name="Lin J."/>
            <person name="Lipzen A."/>
            <person name="Kuo A."/>
            <person name="Riley R."/>
            <person name="Mondo S."/>
            <person name="Labutti K."/>
            <person name="Haridas S."/>
            <person name="Pangalinan J."/>
            <person name="Salamov A.A."/>
            <person name="Simmons B.A."/>
            <person name="Magnuson J.K."/>
            <person name="Chen J."/>
            <person name="Drula E."/>
            <person name="Henrissat B."/>
            <person name="Wiebenga A."/>
            <person name="Lubbers R.J."/>
            <person name="Gomes A.C."/>
            <person name="Makela M.R."/>
            <person name="Stajich J."/>
            <person name="Grigoriev I.V."/>
            <person name="Mortensen U.H."/>
            <person name="De Vries R.P."/>
            <person name="Baker S.E."/>
            <person name="Andersen M.R."/>
        </authorList>
    </citation>
    <scope>NUCLEOTIDE SEQUENCE [LARGE SCALE GENOMIC DNA]</scope>
    <source>
        <strain evidence="2 3">CBS 588.65</strain>
    </source>
</reference>
<organism evidence="2 3">
    <name type="scientific">Aspergillus granulosus</name>
    <dbReference type="NCBI Taxonomy" id="176169"/>
    <lineage>
        <taxon>Eukaryota</taxon>
        <taxon>Fungi</taxon>
        <taxon>Dikarya</taxon>
        <taxon>Ascomycota</taxon>
        <taxon>Pezizomycotina</taxon>
        <taxon>Eurotiomycetes</taxon>
        <taxon>Eurotiomycetidae</taxon>
        <taxon>Eurotiales</taxon>
        <taxon>Aspergillaceae</taxon>
        <taxon>Aspergillus</taxon>
        <taxon>Aspergillus subgen. Nidulantes</taxon>
    </lineage>
</organism>
<evidence type="ECO:0000313" key="3">
    <source>
        <dbReference type="Proteomes" id="UP001610334"/>
    </source>
</evidence>
<evidence type="ECO:0000313" key="2">
    <source>
        <dbReference type="EMBL" id="KAL2823080.1"/>
    </source>
</evidence>
<comment type="caution">
    <text evidence="2">The sequence shown here is derived from an EMBL/GenBank/DDBJ whole genome shotgun (WGS) entry which is preliminary data.</text>
</comment>
<gene>
    <name evidence="2" type="ORF">BJX63DRAFT_426902</name>
</gene>
<proteinExistence type="predicted"/>
<dbReference type="EMBL" id="JBFXLT010000001">
    <property type="protein sequence ID" value="KAL2823080.1"/>
    <property type="molecule type" value="Genomic_DNA"/>
</dbReference>
<accession>A0ABR4I5V5</accession>
<name>A0ABR4I5V5_9EURO</name>
<dbReference type="Proteomes" id="UP001610334">
    <property type="component" value="Unassembled WGS sequence"/>
</dbReference>